<proteinExistence type="predicted"/>
<evidence type="ECO:0008006" key="3">
    <source>
        <dbReference type="Google" id="ProtNLM"/>
    </source>
</evidence>
<dbReference type="InterPro" id="IPR009241">
    <property type="entry name" value="HigB-like"/>
</dbReference>
<sequence>MYEVKIYEDRNGNSDLKNWLRQLKFRKEKGIKEARIILNQIHYCIERIKLDGTYVPEEIAKHITEDIWELRPDKHRVMFFQAKEGMFILLNYFRKETQKTPTKEIKKALQLRDDWNRRTL</sequence>
<dbReference type="AlphaFoldDB" id="A0A919Y819"/>
<reference evidence="1" key="1">
    <citation type="submission" date="2021-03" db="EMBL/GenBank/DDBJ databases">
        <title>Antimicrobial resistance genes in bacteria isolated from Japanese honey, and their potential for conferring macrolide and lincosamide resistance in the American foulbrood pathogen Paenibacillus larvae.</title>
        <authorList>
            <person name="Okamoto M."/>
            <person name="Kumagai M."/>
            <person name="Kanamori H."/>
            <person name="Takamatsu D."/>
        </authorList>
    </citation>
    <scope>NUCLEOTIDE SEQUENCE</scope>
    <source>
        <strain evidence="1">J41TS4</strain>
    </source>
</reference>
<organism evidence="1 2">
    <name type="scientific">Paenibacillus apis</name>
    <dbReference type="NCBI Taxonomy" id="1792174"/>
    <lineage>
        <taxon>Bacteria</taxon>
        <taxon>Bacillati</taxon>
        <taxon>Bacillota</taxon>
        <taxon>Bacilli</taxon>
        <taxon>Bacillales</taxon>
        <taxon>Paenibacillaceae</taxon>
        <taxon>Paenibacillus</taxon>
    </lineage>
</organism>
<dbReference type="Proteomes" id="UP000678895">
    <property type="component" value="Unassembled WGS sequence"/>
</dbReference>
<keyword evidence="2" id="KW-1185">Reference proteome</keyword>
<accession>A0A919Y819</accession>
<gene>
    <name evidence="1" type="ORF">J41TS4_35350</name>
</gene>
<protein>
    <recommendedName>
        <fullName evidence="3">Type II toxin-antitoxin system RelE/ParE family toxin</fullName>
    </recommendedName>
</protein>
<dbReference type="RefSeq" id="WP_212939675.1">
    <property type="nucleotide sequence ID" value="NZ_BORS01000012.1"/>
</dbReference>
<evidence type="ECO:0000313" key="1">
    <source>
        <dbReference type="EMBL" id="GIO43777.1"/>
    </source>
</evidence>
<dbReference type="Pfam" id="PF05973">
    <property type="entry name" value="Gp49"/>
    <property type="match status" value="1"/>
</dbReference>
<evidence type="ECO:0000313" key="2">
    <source>
        <dbReference type="Proteomes" id="UP000678895"/>
    </source>
</evidence>
<dbReference type="EMBL" id="BORS01000012">
    <property type="protein sequence ID" value="GIO43777.1"/>
    <property type="molecule type" value="Genomic_DNA"/>
</dbReference>
<name>A0A919Y819_9BACL</name>
<comment type="caution">
    <text evidence="1">The sequence shown here is derived from an EMBL/GenBank/DDBJ whole genome shotgun (WGS) entry which is preliminary data.</text>
</comment>